<keyword evidence="10" id="KW-1003">Cell membrane</keyword>
<evidence type="ECO:0000256" key="2">
    <source>
        <dbReference type="ARBA" id="ARBA00004184"/>
    </source>
</evidence>
<name>A0A4V2MNP2_9HYPH</name>
<dbReference type="Pfam" id="PF02823">
    <property type="entry name" value="ATP-synt_DE_N"/>
    <property type="match status" value="1"/>
</dbReference>
<evidence type="ECO:0000256" key="10">
    <source>
        <dbReference type="HAMAP-Rule" id="MF_00530"/>
    </source>
</evidence>
<organism evidence="13 14">
    <name type="scientific">Oricola cellulosilytica</name>
    <dbReference type="NCBI Taxonomy" id="1429082"/>
    <lineage>
        <taxon>Bacteria</taxon>
        <taxon>Pseudomonadati</taxon>
        <taxon>Pseudomonadota</taxon>
        <taxon>Alphaproteobacteria</taxon>
        <taxon>Hyphomicrobiales</taxon>
        <taxon>Ahrensiaceae</taxon>
        <taxon>Oricola</taxon>
    </lineage>
</organism>
<evidence type="ECO:0000256" key="7">
    <source>
        <dbReference type="ARBA" id="ARBA00023136"/>
    </source>
</evidence>
<evidence type="ECO:0000256" key="5">
    <source>
        <dbReference type="ARBA" id="ARBA00022781"/>
    </source>
</evidence>
<comment type="similarity">
    <text evidence="3 10 11">Belongs to the ATPase epsilon chain family.</text>
</comment>
<evidence type="ECO:0000259" key="12">
    <source>
        <dbReference type="Pfam" id="PF02823"/>
    </source>
</evidence>
<dbReference type="OrthoDB" id="9799969at2"/>
<dbReference type="GO" id="GO:0046933">
    <property type="term" value="F:proton-transporting ATP synthase activity, rotational mechanism"/>
    <property type="evidence" value="ECO:0007669"/>
    <property type="project" value="UniProtKB-UniRule"/>
</dbReference>
<comment type="subcellular location">
    <subcellularLocation>
        <location evidence="10">Cell membrane</location>
        <topology evidence="10">Peripheral membrane protein</topology>
    </subcellularLocation>
    <subcellularLocation>
        <location evidence="2">Endomembrane system</location>
        <topology evidence="2">Peripheral membrane protein</topology>
    </subcellularLocation>
</comment>
<proteinExistence type="inferred from homology"/>
<comment type="function">
    <text evidence="1 10">Produces ATP from ADP in the presence of a proton gradient across the membrane.</text>
</comment>
<dbReference type="InterPro" id="IPR001469">
    <property type="entry name" value="ATP_synth_F1_dsu/esu"/>
</dbReference>
<sequence>MADAFKFELVSPERLLVSEEALQVVVPGEEGYFTVLASHAPAMATLKPGVVEVKLAGGADERFVVFGGFVDVTPEACTLLAESAVNVNDIDRHDLEQRIQDAREDVDDAKDDAGLTKARTYLDQLTTLQGAILPA</sequence>
<evidence type="ECO:0000313" key="13">
    <source>
        <dbReference type="EMBL" id="TCD13796.1"/>
    </source>
</evidence>
<dbReference type="CDD" id="cd12152">
    <property type="entry name" value="F1-ATPase_delta"/>
    <property type="match status" value="1"/>
</dbReference>
<evidence type="ECO:0000256" key="3">
    <source>
        <dbReference type="ARBA" id="ARBA00005712"/>
    </source>
</evidence>
<evidence type="ECO:0000256" key="4">
    <source>
        <dbReference type="ARBA" id="ARBA00022448"/>
    </source>
</evidence>
<keyword evidence="8 10" id="KW-0139">CF(1)</keyword>
<dbReference type="GO" id="GO:0005524">
    <property type="term" value="F:ATP binding"/>
    <property type="evidence" value="ECO:0007669"/>
    <property type="project" value="UniProtKB-UniRule"/>
</dbReference>
<dbReference type="Gene3D" id="2.60.15.10">
    <property type="entry name" value="F0F1 ATP synthase delta/epsilon subunit, N-terminal"/>
    <property type="match status" value="1"/>
</dbReference>
<dbReference type="AlphaFoldDB" id="A0A4V2MNP2"/>
<keyword evidence="7 10" id="KW-0472">Membrane</keyword>
<keyword evidence="5 10" id="KW-0375">Hydrogen ion transport</keyword>
<dbReference type="PANTHER" id="PTHR13822:SF10">
    <property type="entry name" value="ATP SYNTHASE EPSILON CHAIN, CHLOROPLASTIC"/>
    <property type="match status" value="1"/>
</dbReference>
<dbReference type="InterPro" id="IPR020546">
    <property type="entry name" value="ATP_synth_F1_dsu/esu_N"/>
</dbReference>
<keyword evidence="14" id="KW-1185">Reference proteome</keyword>
<keyword evidence="6 10" id="KW-0406">Ion transport</keyword>
<keyword evidence="9 10" id="KW-0066">ATP synthesis</keyword>
<evidence type="ECO:0000256" key="11">
    <source>
        <dbReference type="RuleBase" id="RU003656"/>
    </source>
</evidence>
<dbReference type="InterPro" id="IPR036771">
    <property type="entry name" value="ATPsynth_dsu/esu_N"/>
</dbReference>
<dbReference type="GO" id="GO:0005886">
    <property type="term" value="C:plasma membrane"/>
    <property type="evidence" value="ECO:0007669"/>
    <property type="project" value="UniProtKB-SubCell"/>
</dbReference>
<accession>A0A4V2MNP2</accession>
<dbReference type="HAMAP" id="MF_00530">
    <property type="entry name" value="ATP_synth_epsil_bac"/>
    <property type="match status" value="1"/>
</dbReference>
<dbReference type="GO" id="GO:0045259">
    <property type="term" value="C:proton-transporting ATP synthase complex"/>
    <property type="evidence" value="ECO:0007669"/>
    <property type="project" value="UniProtKB-KW"/>
</dbReference>
<evidence type="ECO:0000256" key="1">
    <source>
        <dbReference type="ARBA" id="ARBA00003543"/>
    </source>
</evidence>
<reference evidence="13 14" key="1">
    <citation type="journal article" date="2015" name="Antonie Van Leeuwenhoek">
        <title>Oricola cellulosilytica gen. nov., sp. nov., a cellulose-degrading bacterium of the family Phyllobacteriaceae isolated from surface seashore water, and emended descriptions of Mesorhizobium loti and Phyllobacterium myrsinacearum.</title>
        <authorList>
            <person name="Hameed A."/>
            <person name="Shahina M."/>
            <person name="Lai W.A."/>
            <person name="Lin S.Y."/>
            <person name="Young L.S."/>
            <person name="Liu Y.C."/>
            <person name="Hsu Y.H."/>
            <person name="Young C.C."/>
        </authorList>
    </citation>
    <scope>NUCLEOTIDE SEQUENCE [LARGE SCALE GENOMIC DNA]</scope>
    <source>
        <strain evidence="13 14">KCTC 52183</strain>
    </source>
</reference>
<dbReference type="GO" id="GO:0012505">
    <property type="term" value="C:endomembrane system"/>
    <property type="evidence" value="ECO:0007669"/>
    <property type="project" value="UniProtKB-SubCell"/>
</dbReference>
<dbReference type="RefSeq" id="WP_131569145.1">
    <property type="nucleotide sequence ID" value="NZ_JAINFK010000003.1"/>
</dbReference>
<gene>
    <name evidence="10" type="primary">atpC</name>
    <name evidence="13" type="ORF">E0D97_11890</name>
</gene>
<feature type="domain" description="ATP synthase F1 complex delta/epsilon subunit N-terminal" evidence="12">
    <location>
        <begin position="5"/>
        <end position="84"/>
    </location>
</feature>
<dbReference type="EMBL" id="SJST01000004">
    <property type="protein sequence ID" value="TCD13796.1"/>
    <property type="molecule type" value="Genomic_DNA"/>
</dbReference>
<dbReference type="Proteomes" id="UP000291301">
    <property type="component" value="Unassembled WGS sequence"/>
</dbReference>
<dbReference type="PANTHER" id="PTHR13822">
    <property type="entry name" value="ATP SYNTHASE DELTA/EPSILON CHAIN"/>
    <property type="match status" value="1"/>
</dbReference>
<dbReference type="NCBIfam" id="NF001851">
    <property type="entry name" value="PRK00571.2-4"/>
    <property type="match status" value="1"/>
</dbReference>
<dbReference type="SUPFAM" id="SSF51344">
    <property type="entry name" value="Epsilon subunit of F1F0-ATP synthase N-terminal domain"/>
    <property type="match status" value="1"/>
</dbReference>
<dbReference type="NCBIfam" id="TIGR01216">
    <property type="entry name" value="ATP_synt_epsi"/>
    <property type="match status" value="1"/>
</dbReference>
<comment type="caution">
    <text evidence="13">The sequence shown here is derived from an EMBL/GenBank/DDBJ whole genome shotgun (WGS) entry which is preliminary data.</text>
</comment>
<evidence type="ECO:0000313" key="14">
    <source>
        <dbReference type="Proteomes" id="UP000291301"/>
    </source>
</evidence>
<protein>
    <recommendedName>
        <fullName evidence="10">ATP synthase epsilon chain</fullName>
    </recommendedName>
    <alternativeName>
        <fullName evidence="10">ATP synthase F1 sector epsilon subunit</fullName>
    </alternativeName>
    <alternativeName>
        <fullName evidence="10">F-ATPase epsilon subunit</fullName>
    </alternativeName>
</protein>
<comment type="subunit">
    <text evidence="10 11">F-type ATPases have 2 components, CF(1) - the catalytic core - and CF(0) - the membrane proton channel. CF(1) has five subunits: alpha(3), beta(3), gamma(1), delta(1), epsilon(1). CF(0) has three main subunits: a, b and c.</text>
</comment>
<evidence type="ECO:0000256" key="6">
    <source>
        <dbReference type="ARBA" id="ARBA00023065"/>
    </source>
</evidence>
<keyword evidence="4 10" id="KW-0813">Transport</keyword>
<evidence type="ECO:0000256" key="9">
    <source>
        <dbReference type="ARBA" id="ARBA00023310"/>
    </source>
</evidence>
<evidence type="ECO:0000256" key="8">
    <source>
        <dbReference type="ARBA" id="ARBA00023196"/>
    </source>
</evidence>